<evidence type="ECO:0000256" key="1">
    <source>
        <dbReference type="SAM" id="MobiDB-lite"/>
    </source>
</evidence>
<protein>
    <submittedName>
        <fullName evidence="2">Uncharacterized protein</fullName>
    </submittedName>
</protein>
<name>A0A1C4YTA8_9ACTN</name>
<dbReference type="Proteomes" id="UP000198224">
    <property type="component" value="Chromosome I"/>
</dbReference>
<dbReference type="AlphaFoldDB" id="A0A1C4YTA8"/>
<feature type="compositionally biased region" description="Polar residues" evidence="1">
    <location>
        <begin position="171"/>
        <end position="183"/>
    </location>
</feature>
<keyword evidence="3" id="KW-1185">Reference proteome</keyword>
<gene>
    <name evidence="2" type="ORF">GA0070612_5162</name>
</gene>
<evidence type="ECO:0000313" key="2">
    <source>
        <dbReference type="EMBL" id="SCF23561.1"/>
    </source>
</evidence>
<proteinExistence type="predicted"/>
<sequence>MPYVNAPAPRRAEERSVRLDYGQFCLCGSPSPDADYMTLLEQAINGSGVAAYDHGVIVISPHQNNFEMPFRLEVWDDRPLDDHEDWEEVFEASLLVVDDVLRYFSPTDAVADFEVPSGRYAARISGRGFVNRGWPGSINPATGGGYNSGRRPATSPRAGSRNGIILPPEDSATTGQDTASKME</sequence>
<dbReference type="EMBL" id="LT607409">
    <property type="protein sequence ID" value="SCF23561.1"/>
    <property type="molecule type" value="Genomic_DNA"/>
</dbReference>
<evidence type="ECO:0000313" key="3">
    <source>
        <dbReference type="Proteomes" id="UP000198224"/>
    </source>
</evidence>
<accession>A0A1C4YTA8</accession>
<organism evidence="2 3">
    <name type="scientific">Micromonospora chokoriensis</name>
    <dbReference type="NCBI Taxonomy" id="356851"/>
    <lineage>
        <taxon>Bacteria</taxon>
        <taxon>Bacillati</taxon>
        <taxon>Actinomycetota</taxon>
        <taxon>Actinomycetes</taxon>
        <taxon>Micromonosporales</taxon>
        <taxon>Micromonosporaceae</taxon>
        <taxon>Micromonospora</taxon>
    </lineage>
</organism>
<reference evidence="3" key="1">
    <citation type="submission" date="2016-06" db="EMBL/GenBank/DDBJ databases">
        <authorList>
            <person name="Varghese N."/>
            <person name="Submissions Spin"/>
        </authorList>
    </citation>
    <scope>NUCLEOTIDE SEQUENCE [LARGE SCALE GENOMIC DNA]</scope>
    <source>
        <strain evidence="3">DSM 45160</strain>
    </source>
</reference>
<feature type="region of interest" description="Disordered" evidence="1">
    <location>
        <begin position="138"/>
        <end position="183"/>
    </location>
</feature>